<comment type="similarity">
    <text evidence="9">Belongs to the G-protein coupled receptor 1 family.</text>
</comment>
<keyword evidence="4 10" id="KW-1133">Transmembrane helix</keyword>
<dbReference type="InterPro" id="IPR000276">
    <property type="entry name" value="GPCR_Rhodpsn"/>
</dbReference>
<keyword evidence="13" id="KW-1185">Reference proteome</keyword>
<evidence type="ECO:0000256" key="8">
    <source>
        <dbReference type="ARBA" id="ARBA00023224"/>
    </source>
</evidence>
<dbReference type="AlphaFoldDB" id="A0AAD9KIH5"/>
<keyword evidence="6 10" id="KW-0472">Membrane</keyword>
<evidence type="ECO:0000256" key="1">
    <source>
        <dbReference type="ARBA" id="ARBA00004651"/>
    </source>
</evidence>
<keyword evidence="8 9" id="KW-0807">Transducer</keyword>
<reference evidence="12" key="1">
    <citation type="journal article" date="2023" name="Mol. Biol. Evol.">
        <title>Third-Generation Sequencing Reveals the Adaptive Role of the Epigenome in Three Deep-Sea Polychaetes.</title>
        <authorList>
            <person name="Perez M."/>
            <person name="Aroh O."/>
            <person name="Sun Y."/>
            <person name="Lan Y."/>
            <person name="Juniper S.K."/>
            <person name="Young C.R."/>
            <person name="Angers B."/>
            <person name="Qian P.Y."/>
        </authorList>
    </citation>
    <scope>NUCLEOTIDE SEQUENCE</scope>
    <source>
        <strain evidence="12">R07B-5</strain>
    </source>
</reference>
<evidence type="ECO:0000256" key="4">
    <source>
        <dbReference type="ARBA" id="ARBA00022989"/>
    </source>
</evidence>
<gene>
    <name evidence="12" type="ORF">NP493_1097g00012</name>
</gene>
<dbReference type="Pfam" id="PF00001">
    <property type="entry name" value="7tm_1"/>
    <property type="match status" value="1"/>
</dbReference>
<dbReference type="PANTHER" id="PTHR24249">
    <property type="entry name" value="HISTAMINE RECEPTOR-RELATED G-PROTEIN COUPLED RECEPTOR"/>
    <property type="match status" value="1"/>
</dbReference>
<dbReference type="EMBL" id="JAODUO010001096">
    <property type="protein sequence ID" value="KAK2171163.1"/>
    <property type="molecule type" value="Genomic_DNA"/>
</dbReference>
<dbReference type="SUPFAM" id="SSF81321">
    <property type="entry name" value="Family A G protein-coupled receptor-like"/>
    <property type="match status" value="1"/>
</dbReference>
<dbReference type="GO" id="GO:0005886">
    <property type="term" value="C:plasma membrane"/>
    <property type="evidence" value="ECO:0007669"/>
    <property type="project" value="UniProtKB-SubCell"/>
</dbReference>
<dbReference type="PROSITE" id="PS50262">
    <property type="entry name" value="G_PROTEIN_RECEP_F1_2"/>
    <property type="match status" value="1"/>
</dbReference>
<keyword evidence="2" id="KW-1003">Cell membrane</keyword>
<dbReference type="PROSITE" id="PS00237">
    <property type="entry name" value="G_PROTEIN_RECEP_F1_1"/>
    <property type="match status" value="1"/>
</dbReference>
<feature type="transmembrane region" description="Helical" evidence="10">
    <location>
        <begin position="30"/>
        <end position="54"/>
    </location>
</feature>
<organism evidence="12 13">
    <name type="scientific">Ridgeia piscesae</name>
    <name type="common">Tubeworm</name>
    <dbReference type="NCBI Taxonomy" id="27915"/>
    <lineage>
        <taxon>Eukaryota</taxon>
        <taxon>Metazoa</taxon>
        <taxon>Spiralia</taxon>
        <taxon>Lophotrochozoa</taxon>
        <taxon>Annelida</taxon>
        <taxon>Polychaeta</taxon>
        <taxon>Sedentaria</taxon>
        <taxon>Canalipalpata</taxon>
        <taxon>Sabellida</taxon>
        <taxon>Siboglinidae</taxon>
        <taxon>Ridgeia</taxon>
    </lineage>
</organism>
<feature type="domain" description="G-protein coupled receptors family 1 profile" evidence="11">
    <location>
        <begin position="46"/>
        <end position="300"/>
    </location>
</feature>
<evidence type="ECO:0000259" key="11">
    <source>
        <dbReference type="PROSITE" id="PS50262"/>
    </source>
</evidence>
<feature type="transmembrane region" description="Helical" evidence="10">
    <location>
        <begin position="189"/>
        <end position="213"/>
    </location>
</feature>
<dbReference type="Proteomes" id="UP001209878">
    <property type="component" value="Unassembled WGS sequence"/>
</dbReference>
<dbReference type="InterPro" id="IPR050569">
    <property type="entry name" value="TAAR"/>
</dbReference>
<keyword evidence="5 9" id="KW-0297">G-protein coupled receptor</keyword>
<evidence type="ECO:0000256" key="9">
    <source>
        <dbReference type="RuleBase" id="RU000688"/>
    </source>
</evidence>
<name>A0AAD9KIH5_RIDPI</name>
<comment type="caution">
    <text evidence="12">The sequence shown here is derived from an EMBL/GenBank/DDBJ whole genome shotgun (WGS) entry which is preliminary data.</text>
</comment>
<feature type="transmembrane region" description="Helical" evidence="10">
    <location>
        <begin position="66"/>
        <end position="88"/>
    </location>
</feature>
<dbReference type="PRINTS" id="PR00237">
    <property type="entry name" value="GPCRRHODOPSN"/>
</dbReference>
<evidence type="ECO:0000313" key="12">
    <source>
        <dbReference type="EMBL" id="KAK2171163.1"/>
    </source>
</evidence>
<dbReference type="GO" id="GO:0004930">
    <property type="term" value="F:G protein-coupled receptor activity"/>
    <property type="evidence" value="ECO:0007669"/>
    <property type="project" value="UniProtKB-KW"/>
</dbReference>
<accession>A0AAD9KIH5</accession>
<keyword evidence="3 9" id="KW-0812">Transmembrane</keyword>
<comment type="subcellular location">
    <subcellularLocation>
        <location evidence="1">Cell membrane</location>
        <topology evidence="1">Multi-pass membrane protein</topology>
    </subcellularLocation>
</comment>
<evidence type="ECO:0000256" key="2">
    <source>
        <dbReference type="ARBA" id="ARBA00022475"/>
    </source>
</evidence>
<proteinExistence type="inferred from homology"/>
<evidence type="ECO:0000256" key="7">
    <source>
        <dbReference type="ARBA" id="ARBA00023170"/>
    </source>
</evidence>
<evidence type="ECO:0000313" key="13">
    <source>
        <dbReference type="Proteomes" id="UP001209878"/>
    </source>
</evidence>
<dbReference type="InterPro" id="IPR017452">
    <property type="entry name" value="GPCR_Rhodpsn_7TM"/>
</dbReference>
<feature type="transmembrane region" description="Helical" evidence="10">
    <location>
        <begin position="249"/>
        <end position="270"/>
    </location>
</feature>
<evidence type="ECO:0000256" key="10">
    <source>
        <dbReference type="SAM" id="Phobius"/>
    </source>
</evidence>
<keyword evidence="7 9" id="KW-0675">Receptor</keyword>
<evidence type="ECO:0000256" key="6">
    <source>
        <dbReference type="ARBA" id="ARBA00023136"/>
    </source>
</evidence>
<feature type="transmembrane region" description="Helical" evidence="10">
    <location>
        <begin position="100"/>
        <end position="128"/>
    </location>
</feature>
<evidence type="ECO:0000256" key="3">
    <source>
        <dbReference type="ARBA" id="ARBA00022692"/>
    </source>
</evidence>
<dbReference type="CDD" id="cd00637">
    <property type="entry name" value="7tm_classA_rhodopsin-like"/>
    <property type="match status" value="1"/>
</dbReference>
<sequence length="323" mass="35905">MTGNTSTQAHCANWTVAKPTEPDLPLSLVIGFYAAGGLVCIATLVGNIFVIISFAKFPVLRTTSNYFLLSLAIADGTSGPATMLFLLVNLATGFHINNKYTHMLCVLAVNLNAVAYSGSLFSVMGVACERYVKVIYSLRYERLMPPQRAKHILAVLWIFNFVMCCPVFIWNRPMLGRRCNKRVFHALHMYAIILPPIAAAILVTTVLYARLFCVAWRHRHAIRALELSSADHHGKVAVAKREAKLTKTAGMIIGLLYASWLPYLVGGVLLEGREDLLSISARQTFYLMLTCSSMFNPVVYQCRIPEFHTAFRKLAASLRGDQI</sequence>
<feature type="transmembrane region" description="Helical" evidence="10">
    <location>
        <begin position="149"/>
        <end position="169"/>
    </location>
</feature>
<dbReference type="Gene3D" id="1.20.1070.10">
    <property type="entry name" value="Rhodopsin 7-helix transmembrane proteins"/>
    <property type="match status" value="1"/>
</dbReference>
<evidence type="ECO:0000256" key="5">
    <source>
        <dbReference type="ARBA" id="ARBA00023040"/>
    </source>
</evidence>
<protein>
    <recommendedName>
        <fullName evidence="11">G-protein coupled receptors family 1 profile domain-containing protein</fullName>
    </recommendedName>
</protein>